<name>A0A1Q8QYQ2_9FIRM</name>
<evidence type="ECO:0000313" key="2">
    <source>
        <dbReference type="Proteomes" id="UP000186102"/>
    </source>
</evidence>
<dbReference type="STRING" id="1888891.DSOL_1535"/>
<organism evidence="1 2">
    <name type="scientific">Desulfosporosinus metallidurans</name>
    <dbReference type="NCBI Taxonomy" id="1888891"/>
    <lineage>
        <taxon>Bacteria</taxon>
        <taxon>Bacillati</taxon>
        <taxon>Bacillota</taxon>
        <taxon>Clostridia</taxon>
        <taxon>Eubacteriales</taxon>
        <taxon>Desulfitobacteriaceae</taxon>
        <taxon>Desulfosporosinus</taxon>
    </lineage>
</organism>
<dbReference type="Proteomes" id="UP000186102">
    <property type="component" value="Unassembled WGS sequence"/>
</dbReference>
<gene>
    <name evidence="1" type="ORF">DSOL_1535</name>
</gene>
<keyword evidence="2" id="KW-1185">Reference proteome</keyword>
<proteinExistence type="predicted"/>
<evidence type="ECO:0000313" key="1">
    <source>
        <dbReference type="EMBL" id="OLN32499.1"/>
    </source>
</evidence>
<accession>A0A1Q8QYQ2</accession>
<reference evidence="1 2" key="1">
    <citation type="submission" date="2016-09" db="EMBL/GenBank/DDBJ databases">
        <title>Complete genome of Desulfosporosinus sp. OL.</title>
        <authorList>
            <person name="Mardanov A."/>
            <person name="Beletsky A."/>
            <person name="Panova A."/>
            <person name="Karnachuk O."/>
            <person name="Ravin N."/>
        </authorList>
    </citation>
    <scope>NUCLEOTIDE SEQUENCE [LARGE SCALE GENOMIC DNA]</scope>
    <source>
        <strain evidence="1 2">OL</strain>
    </source>
</reference>
<dbReference type="AlphaFoldDB" id="A0A1Q8QYQ2"/>
<sequence length="38" mass="4651">MVVANILEYISLRHRWKKPEIEGNGFFESKTIREQKRF</sequence>
<protein>
    <submittedName>
        <fullName evidence="1">Uncharacterized protein</fullName>
    </submittedName>
</protein>
<comment type="caution">
    <text evidence="1">The sequence shown here is derived from an EMBL/GenBank/DDBJ whole genome shotgun (WGS) entry which is preliminary data.</text>
</comment>
<dbReference type="EMBL" id="MLBF01000008">
    <property type="protein sequence ID" value="OLN32499.1"/>
    <property type="molecule type" value="Genomic_DNA"/>
</dbReference>